<dbReference type="GO" id="GO:0016746">
    <property type="term" value="F:acyltransferase activity"/>
    <property type="evidence" value="ECO:0007669"/>
    <property type="project" value="UniProtKB-KW"/>
</dbReference>
<dbReference type="Gene3D" id="3.40.630.30">
    <property type="match status" value="1"/>
</dbReference>
<dbReference type="EMBL" id="JAULBC010000004">
    <property type="protein sequence ID" value="MEX6688523.1"/>
    <property type="molecule type" value="Genomic_DNA"/>
</dbReference>
<name>A0ABV3ZFA9_9BACT</name>
<comment type="caution">
    <text evidence="2">The sequence shown here is derived from an EMBL/GenBank/DDBJ whole genome shotgun (WGS) entry which is preliminary data.</text>
</comment>
<evidence type="ECO:0000259" key="1">
    <source>
        <dbReference type="PROSITE" id="PS51729"/>
    </source>
</evidence>
<protein>
    <submittedName>
        <fullName evidence="2">GNAT family N-acetyltransferase</fullName>
        <ecNumber evidence="2">2.3.1.-</ecNumber>
    </submittedName>
</protein>
<dbReference type="SUPFAM" id="SSF55729">
    <property type="entry name" value="Acyl-CoA N-acyltransferases (Nat)"/>
    <property type="match status" value="1"/>
</dbReference>
<dbReference type="InterPro" id="IPR016181">
    <property type="entry name" value="Acyl_CoA_acyltransferase"/>
</dbReference>
<organism evidence="2 3">
    <name type="scientific">Danxiaibacter flavus</name>
    <dbReference type="NCBI Taxonomy" id="3049108"/>
    <lineage>
        <taxon>Bacteria</taxon>
        <taxon>Pseudomonadati</taxon>
        <taxon>Bacteroidota</taxon>
        <taxon>Chitinophagia</taxon>
        <taxon>Chitinophagales</taxon>
        <taxon>Chitinophagaceae</taxon>
        <taxon>Danxiaibacter</taxon>
    </lineage>
</organism>
<keyword evidence="2" id="KW-0808">Transferase</keyword>
<dbReference type="PROSITE" id="PS51729">
    <property type="entry name" value="GNAT_YJDJ"/>
    <property type="match status" value="1"/>
</dbReference>
<dbReference type="PANTHER" id="PTHR31435">
    <property type="entry name" value="PROTEIN NATD1"/>
    <property type="match status" value="1"/>
</dbReference>
<dbReference type="InterPro" id="IPR045057">
    <property type="entry name" value="Gcn5-rel_NAT"/>
</dbReference>
<accession>A0ABV3ZFA9</accession>
<keyword evidence="2" id="KW-0012">Acyltransferase</keyword>
<dbReference type="InterPro" id="IPR031165">
    <property type="entry name" value="GNAT_YJDJ"/>
</dbReference>
<evidence type="ECO:0000313" key="3">
    <source>
        <dbReference type="Proteomes" id="UP001560573"/>
    </source>
</evidence>
<proteinExistence type="predicted"/>
<reference evidence="2 3" key="1">
    <citation type="submission" date="2023-07" db="EMBL/GenBank/DDBJ databases">
        <authorList>
            <person name="Lian W.-H."/>
        </authorList>
    </citation>
    <scope>NUCLEOTIDE SEQUENCE [LARGE SCALE GENOMIC DNA]</scope>
    <source>
        <strain evidence="2 3">SYSU DXS3180</strain>
    </source>
</reference>
<keyword evidence="3" id="KW-1185">Reference proteome</keyword>
<dbReference type="PANTHER" id="PTHR31435:SF9">
    <property type="entry name" value="PROTEIN NATD1"/>
    <property type="match status" value="1"/>
</dbReference>
<dbReference type="Pfam" id="PF14542">
    <property type="entry name" value="Acetyltransf_CG"/>
    <property type="match status" value="1"/>
</dbReference>
<sequence length="103" mass="12168">MSNNLQQTPFSILNNKENMRFEIHVEDEVAYLEYRMYKKDIAFMHTFVPEKLGGRGLASSLAIYAFAYAKEHNLPVMVYCPYVAGFIKKYPEYKVQLDPQYYH</sequence>
<dbReference type="RefSeq" id="WP_369329932.1">
    <property type="nucleotide sequence ID" value="NZ_JAULBC010000004.1"/>
</dbReference>
<dbReference type="Proteomes" id="UP001560573">
    <property type="component" value="Unassembled WGS sequence"/>
</dbReference>
<evidence type="ECO:0000313" key="2">
    <source>
        <dbReference type="EMBL" id="MEX6688523.1"/>
    </source>
</evidence>
<feature type="domain" description="N-acetyltransferase" evidence="1">
    <location>
        <begin position="13"/>
        <end position="98"/>
    </location>
</feature>
<dbReference type="EC" id="2.3.1.-" evidence="2"/>
<gene>
    <name evidence="2" type="ORF">QTN47_13500</name>
</gene>